<sequence length="388" mass="41365">MNSTALPRHAVSRLGVAQLINWGVTFYLPGAFGNAIAHDLGWSGQRVFAGLSVAMLVMGLVSPLVARLIQCLGARQVMQSGAVLNAVGCCALSLCHGPTLYFMAWCILGIGMRLSLYDALFAVLAGWLAARARPLMMQITLLGGLASAVFWPLGHHLQDMFGWRNALGVYAVLALFSGLLASRLPDLRTGSVQEPVVTHEPPMATPWLPQIGYALSMMLIGFMSAGLSAHLPAMLTGFGVPLGLVALWGIGQTCARLLQVMLGQSISALRLNVWVGAGLTLCFTVALMSQGRSWLACLFLFGYGAMNGLGTLLRASLPFELFAHDRYTRLQGRLLAPGFLCAAGAPWFYALVHEASGDRGLIGLSLGLSMLVWGLAIVLRRWGQASIG</sequence>
<dbReference type="Pfam" id="PF07690">
    <property type="entry name" value="MFS_1"/>
    <property type="match status" value="1"/>
</dbReference>
<feature type="transmembrane region" description="Helical" evidence="4">
    <location>
        <begin position="271"/>
        <end position="287"/>
    </location>
</feature>
<proteinExistence type="predicted"/>
<feature type="transmembrane region" description="Helical" evidence="4">
    <location>
        <begin position="47"/>
        <end position="69"/>
    </location>
</feature>
<keyword evidence="3 4" id="KW-0472">Membrane</keyword>
<feature type="transmembrane region" description="Helical" evidence="4">
    <location>
        <begin position="81"/>
        <end position="104"/>
    </location>
</feature>
<feature type="transmembrane region" description="Helical" evidence="4">
    <location>
        <begin position="293"/>
        <end position="313"/>
    </location>
</feature>
<dbReference type="InterPro" id="IPR011701">
    <property type="entry name" value="MFS"/>
</dbReference>
<feature type="transmembrane region" description="Helical" evidence="4">
    <location>
        <begin position="359"/>
        <end position="379"/>
    </location>
</feature>
<name>A0ABT3BZZ3_9PSED</name>
<dbReference type="EMBL" id="JAOXML010000015">
    <property type="protein sequence ID" value="MCV4378404.1"/>
    <property type="molecule type" value="Genomic_DNA"/>
</dbReference>
<dbReference type="RefSeq" id="WP_206402776.1">
    <property type="nucleotide sequence ID" value="NZ_JAFGZD010000016.1"/>
</dbReference>
<protein>
    <submittedName>
        <fullName evidence="5">MFS transporter</fullName>
    </submittedName>
</protein>
<dbReference type="PANTHER" id="PTHR11360">
    <property type="entry name" value="MONOCARBOXYLATE TRANSPORTER"/>
    <property type="match status" value="1"/>
</dbReference>
<evidence type="ECO:0000256" key="2">
    <source>
        <dbReference type="ARBA" id="ARBA00022989"/>
    </source>
</evidence>
<dbReference type="Gene3D" id="1.20.1250.20">
    <property type="entry name" value="MFS general substrate transporter like domains"/>
    <property type="match status" value="1"/>
</dbReference>
<dbReference type="InterPro" id="IPR050327">
    <property type="entry name" value="Proton-linked_MCT"/>
</dbReference>
<evidence type="ECO:0000256" key="4">
    <source>
        <dbReference type="SAM" id="Phobius"/>
    </source>
</evidence>
<feature type="transmembrane region" description="Helical" evidence="4">
    <location>
        <begin position="231"/>
        <end position="250"/>
    </location>
</feature>
<feature type="transmembrane region" description="Helical" evidence="4">
    <location>
        <begin position="206"/>
        <end position="225"/>
    </location>
</feature>
<organism evidence="5 6">
    <name type="scientific">Pseudomonas capsici</name>
    <dbReference type="NCBI Taxonomy" id="2810614"/>
    <lineage>
        <taxon>Bacteria</taxon>
        <taxon>Pseudomonadati</taxon>
        <taxon>Pseudomonadota</taxon>
        <taxon>Gammaproteobacteria</taxon>
        <taxon>Pseudomonadales</taxon>
        <taxon>Pseudomonadaceae</taxon>
        <taxon>Pseudomonas</taxon>
    </lineage>
</organism>
<evidence type="ECO:0000256" key="3">
    <source>
        <dbReference type="ARBA" id="ARBA00023136"/>
    </source>
</evidence>
<gene>
    <name evidence="5" type="ORF">OH718_17535</name>
</gene>
<accession>A0ABT3BZZ3</accession>
<evidence type="ECO:0000313" key="5">
    <source>
        <dbReference type="EMBL" id="MCV4378404.1"/>
    </source>
</evidence>
<evidence type="ECO:0000256" key="1">
    <source>
        <dbReference type="ARBA" id="ARBA00022692"/>
    </source>
</evidence>
<keyword evidence="6" id="KW-1185">Reference proteome</keyword>
<dbReference type="Proteomes" id="UP001207294">
    <property type="component" value="Unassembled WGS sequence"/>
</dbReference>
<keyword evidence="2 4" id="KW-1133">Transmembrane helix</keyword>
<dbReference type="GeneID" id="93563037"/>
<dbReference type="SUPFAM" id="SSF103473">
    <property type="entry name" value="MFS general substrate transporter"/>
    <property type="match status" value="1"/>
</dbReference>
<dbReference type="PANTHER" id="PTHR11360:SF290">
    <property type="entry name" value="MONOCARBOXYLATE MFS PERMEASE"/>
    <property type="match status" value="1"/>
</dbReference>
<keyword evidence="1 4" id="KW-0812">Transmembrane</keyword>
<evidence type="ECO:0000313" key="6">
    <source>
        <dbReference type="Proteomes" id="UP001207294"/>
    </source>
</evidence>
<reference evidence="5 6" key="1">
    <citation type="submission" date="2022-10" db="EMBL/GenBank/DDBJ databases">
        <title>Characterization of Pseudomonas capsici strains from pepper and tomato in Georgia.</title>
        <authorList>
            <person name="Zhao M."/>
            <person name="Dutta B."/>
        </authorList>
    </citation>
    <scope>NUCLEOTIDE SEQUENCE [LARGE SCALE GENOMIC DNA]</scope>
    <source>
        <strain evidence="5 6">Pc20-5</strain>
    </source>
</reference>
<dbReference type="InterPro" id="IPR036259">
    <property type="entry name" value="MFS_trans_sf"/>
</dbReference>
<feature type="transmembrane region" description="Helical" evidence="4">
    <location>
        <begin position="166"/>
        <end position="185"/>
    </location>
</feature>
<feature type="transmembrane region" description="Helical" evidence="4">
    <location>
        <begin position="135"/>
        <end position="154"/>
    </location>
</feature>
<feature type="transmembrane region" description="Helical" evidence="4">
    <location>
        <begin position="334"/>
        <end position="353"/>
    </location>
</feature>
<comment type="caution">
    <text evidence="5">The sequence shown here is derived from an EMBL/GenBank/DDBJ whole genome shotgun (WGS) entry which is preliminary data.</text>
</comment>